<dbReference type="GO" id="GO:0044780">
    <property type="term" value="P:bacterial-type flagellum assembly"/>
    <property type="evidence" value="ECO:0007669"/>
    <property type="project" value="InterPro"/>
</dbReference>
<evidence type="ECO:0000313" key="4">
    <source>
        <dbReference type="Proteomes" id="UP000391919"/>
    </source>
</evidence>
<dbReference type="Gene3D" id="1.20.58.300">
    <property type="entry name" value="FlgN-like"/>
    <property type="match status" value="1"/>
</dbReference>
<proteinExistence type="predicted"/>
<keyword evidence="4" id="KW-1185">Reference proteome</keyword>
<sequence length="159" mass="18035">MSAEKLIACLEKLEKLHNSLFKLACEKTEVIKNQDMERLQKMVNEEQAHIRAISALEKEREKCARAFTGSDHPVTVTECIAAASGEERTQLEALRKRLINAVDKLKRQNDLNQMLIYQALQFVNLTLDLIYPKTQPATYAPPSRQPVQAGGKPRFDSKV</sequence>
<evidence type="ECO:0000256" key="2">
    <source>
        <dbReference type="SAM" id="MobiDB-lite"/>
    </source>
</evidence>
<organism evidence="3 4">
    <name type="scientific">Weizmannia acidilactici</name>
    <dbReference type="NCBI Taxonomy" id="2607726"/>
    <lineage>
        <taxon>Bacteria</taxon>
        <taxon>Bacillati</taxon>
        <taxon>Bacillota</taxon>
        <taxon>Bacilli</taxon>
        <taxon>Bacillales</taxon>
        <taxon>Bacillaceae</taxon>
        <taxon>Heyndrickxia</taxon>
    </lineage>
</organism>
<gene>
    <name evidence="3" type="ORF">BpJC7_00760</name>
</gene>
<protein>
    <recommendedName>
        <fullName evidence="5">FlgN protein</fullName>
    </recommendedName>
</protein>
<name>A0A5J4JA83_9BACI</name>
<dbReference type="RefSeq" id="WP_151680013.1">
    <property type="nucleotide sequence ID" value="NZ_BKZQ01000001.1"/>
</dbReference>
<accession>A0A5J4JA83</accession>
<dbReference type="InterPro" id="IPR007809">
    <property type="entry name" value="FlgN-like"/>
</dbReference>
<dbReference type="EMBL" id="BKZQ01000001">
    <property type="protein sequence ID" value="GER68773.1"/>
    <property type="molecule type" value="Genomic_DNA"/>
</dbReference>
<keyword evidence="1" id="KW-1005">Bacterial flagellum biogenesis</keyword>
<reference evidence="3 4" key="1">
    <citation type="submission" date="2019-09" db="EMBL/GenBank/DDBJ databases">
        <title>Draft genome sequence of Bacillus sp. JC-7.</title>
        <authorList>
            <person name="Tanaka N."/>
            <person name="Shiwa Y."/>
            <person name="Fujita N."/>
            <person name="Tanasupawat S."/>
        </authorList>
    </citation>
    <scope>NUCLEOTIDE SEQUENCE [LARGE SCALE GENOMIC DNA]</scope>
    <source>
        <strain evidence="3 4">JC-7</strain>
    </source>
</reference>
<comment type="caution">
    <text evidence="3">The sequence shown here is derived from an EMBL/GenBank/DDBJ whole genome shotgun (WGS) entry which is preliminary data.</text>
</comment>
<evidence type="ECO:0008006" key="5">
    <source>
        <dbReference type="Google" id="ProtNLM"/>
    </source>
</evidence>
<dbReference type="SUPFAM" id="SSF140566">
    <property type="entry name" value="FlgN-like"/>
    <property type="match status" value="1"/>
</dbReference>
<dbReference type="AlphaFoldDB" id="A0A5J4JA83"/>
<dbReference type="InterPro" id="IPR036679">
    <property type="entry name" value="FlgN-like_sf"/>
</dbReference>
<feature type="region of interest" description="Disordered" evidence="2">
    <location>
        <begin position="136"/>
        <end position="159"/>
    </location>
</feature>
<evidence type="ECO:0000313" key="3">
    <source>
        <dbReference type="EMBL" id="GER68773.1"/>
    </source>
</evidence>
<dbReference type="Proteomes" id="UP000391919">
    <property type="component" value="Unassembled WGS sequence"/>
</dbReference>
<dbReference type="Pfam" id="PF05130">
    <property type="entry name" value="FlgN"/>
    <property type="match status" value="1"/>
</dbReference>
<evidence type="ECO:0000256" key="1">
    <source>
        <dbReference type="ARBA" id="ARBA00022795"/>
    </source>
</evidence>